<dbReference type="GO" id="GO:0015820">
    <property type="term" value="P:L-leucine transport"/>
    <property type="evidence" value="ECO:0007669"/>
    <property type="project" value="TreeGrafter"/>
</dbReference>
<dbReference type="GO" id="GO:0015818">
    <property type="term" value="P:isoleucine transport"/>
    <property type="evidence" value="ECO:0007669"/>
    <property type="project" value="TreeGrafter"/>
</dbReference>
<feature type="transmembrane region" description="Helical" evidence="9">
    <location>
        <begin position="306"/>
        <end position="327"/>
    </location>
</feature>
<sequence>MLFGLFFGAGNLIFPVFMGQQAGQNVFPAIIGFLITGIGLPLLGVAGMGLTRSNSVFELSEKVNRPFAYVFTMLLYLTIGPFFATPRLATSSFQMGLALFTPVENQKVVLAIFSIIFFAVSWWFARRPSKLMTYVGKWLTPIFLILLGILIVTAFVKPMGSISSMPQGAYSHSPVLSGFTEGYNTMDALASLAFGVVVIDSIKELGVRQPAQIAKETIKSGTISIVLMGILYALLALIGAMSLGKLDLADNGGVTLAQVFSYYFGSVGSLLLAVIVIIACLKTAIGAISAFGDSMVEMFPRANYQVMIIVATVLSCIMSNVGLTNIIKYSTPVLMFIYPIAIVLILLSVFSPILGHSKILYGVTLLFTLFPAIFAGIENMPKNLQIASLLKINSLLPFSNLGLGWIVPALIGAVIGYVVSKIVKD</sequence>
<feature type="transmembrane region" description="Helical" evidence="9">
    <location>
        <begin position="333"/>
        <end position="354"/>
    </location>
</feature>
<dbReference type="GO" id="GO:0015188">
    <property type="term" value="F:L-isoleucine transmembrane transporter activity"/>
    <property type="evidence" value="ECO:0007669"/>
    <property type="project" value="TreeGrafter"/>
</dbReference>
<reference evidence="10 11" key="1">
    <citation type="journal article" date="2015" name="Genome Announc.">
        <title>Expanding the biotechnology potential of lactobacilli through comparative genomics of 213 strains and associated genera.</title>
        <authorList>
            <person name="Sun Z."/>
            <person name="Harris H.M."/>
            <person name="McCann A."/>
            <person name="Guo C."/>
            <person name="Argimon S."/>
            <person name="Zhang W."/>
            <person name="Yang X."/>
            <person name="Jeffery I.B."/>
            <person name="Cooney J.C."/>
            <person name="Kagawa T.F."/>
            <person name="Liu W."/>
            <person name="Song Y."/>
            <person name="Salvetti E."/>
            <person name="Wrobel A."/>
            <person name="Rasinkangas P."/>
            <person name="Parkhill J."/>
            <person name="Rea M.C."/>
            <person name="O'Sullivan O."/>
            <person name="Ritari J."/>
            <person name="Douillard F.P."/>
            <person name="Paul Ross R."/>
            <person name="Yang R."/>
            <person name="Briner A.E."/>
            <person name="Felis G.E."/>
            <person name="de Vos W.M."/>
            <person name="Barrangou R."/>
            <person name="Klaenhammer T.R."/>
            <person name="Caufield P.W."/>
            <person name="Cui Y."/>
            <person name="Zhang H."/>
            <person name="O'Toole P.W."/>
        </authorList>
    </citation>
    <scope>NUCLEOTIDE SEQUENCE [LARGE SCALE GENOMIC DNA]</scope>
    <source>
        <strain evidence="10 11">DSM 19682</strain>
    </source>
</reference>
<evidence type="ECO:0000256" key="8">
    <source>
        <dbReference type="ARBA" id="ARBA00023136"/>
    </source>
</evidence>
<dbReference type="GO" id="GO:0005304">
    <property type="term" value="F:L-valine transmembrane transporter activity"/>
    <property type="evidence" value="ECO:0007669"/>
    <property type="project" value="TreeGrafter"/>
</dbReference>
<evidence type="ECO:0000313" key="10">
    <source>
        <dbReference type="EMBL" id="KRK79255.1"/>
    </source>
</evidence>
<dbReference type="Pfam" id="PF05525">
    <property type="entry name" value="Branch_AA_trans"/>
    <property type="match status" value="1"/>
</dbReference>
<feature type="transmembrane region" description="Helical" evidence="9">
    <location>
        <begin position="108"/>
        <end position="126"/>
    </location>
</feature>
<evidence type="ECO:0000313" key="11">
    <source>
        <dbReference type="Proteomes" id="UP000051248"/>
    </source>
</evidence>
<gene>
    <name evidence="10" type="ORF">FD03_GL001621</name>
</gene>
<dbReference type="EMBL" id="AZDZ01000019">
    <property type="protein sequence ID" value="KRK79255.1"/>
    <property type="molecule type" value="Genomic_DNA"/>
</dbReference>
<dbReference type="GO" id="GO:0015190">
    <property type="term" value="F:L-leucine transmembrane transporter activity"/>
    <property type="evidence" value="ECO:0007669"/>
    <property type="project" value="TreeGrafter"/>
</dbReference>
<dbReference type="InterPro" id="IPR004685">
    <property type="entry name" value="Brnchd-chn_aa_trnsp_Livcs"/>
</dbReference>
<evidence type="ECO:0000256" key="6">
    <source>
        <dbReference type="ARBA" id="ARBA00022970"/>
    </source>
</evidence>
<accession>A0A0R1KJN0</accession>
<evidence type="ECO:0000256" key="4">
    <source>
        <dbReference type="ARBA" id="ARBA00022475"/>
    </source>
</evidence>
<comment type="function">
    <text evidence="9">Component of the transport system for branched-chain amino acids.</text>
</comment>
<feature type="transmembrane region" description="Helical" evidence="9">
    <location>
        <begin position="138"/>
        <end position="156"/>
    </location>
</feature>
<feature type="transmembrane region" description="Helical" evidence="9">
    <location>
        <begin position="29"/>
        <end position="46"/>
    </location>
</feature>
<keyword evidence="11" id="KW-1185">Reference proteome</keyword>
<protein>
    <recommendedName>
        <fullName evidence="9">Branched-chain amino acid transport system carrier protein</fullName>
    </recommendedName>
</protein>
<evidence type="ECO:0000256" key="7">
    <source>
        <dbReference type="ARBA" id="ARBA00022989"/>
    </source>
</evidence>
<keyword evidence="6 9" id="KW-0029">Amino-acid transport</keyword>
<keyword evidence="3 9" id="KW-0813">Transport</keyword>
<dbReference type="Gene3D" id="1.20.1740.10">
    <property type="entry name" value="Amino acid/polyamine transporter I"/>
    <property type="match status" value="1"/>
</dbReference>
<comment type="subcellular location">
    <subcellularLocation>
        <location evidence="1 9">Cell membrane</location>
        <topology evidence="1 9">Multi-pass membrane protein</topology>
    </subcellularLocation>
</comment>
<evidence type="ECO:0000256" key="2">
    <source>
        <dbReference type="ARBA" id="ARBA00008540"/>
    </source>
</evidence>
<comment type="caution">
    <text evidence="9">Lacks conserved residue(s) required for the propagation of feature annotation.</text>
</comment>
<dbReference type="PANTHER" id="PTHR30588">
    <property type="entry name" value="BRANCHED-CHAIN AMINO ACID TRANSPORT SYSTEM 2 CARRIER PROTEIN"/>
    <property type="match status" value="1"/>
</dbReference>
<feature type="transmembrane region" description="Helical" evidence="9">
    <location>
        <begin position="183"/>
        <end position="202"/>
    </location>
</feature>
<dbReference type="eggNOG" id="COG1114">
    <property type="taxonomic scope" value="Bacteria"/>
</dbReference>
<dbReference type="Proteomes" id="UP000051248">
    <property type="component" value="Unassembled WGS sequence"/>
</dbReference>
<organism evidence="10 11">
    <name type="scientific">Companilactobacillus nodensis DSM 19682 = JCM 14932 = NBRC 107160</name>
    <dbReference type="NCBI Taxonomy" id="1423775"/>
    <lineage>
        <taxon>Bacteria</taxon>
        <taxon>Bacillati</taxon>
        <taxon>Bacillota</taxon>
        <taxon>Bacilli</taxon>
        <taxon>Lactobacillales</taxon>
        <taxon>Lactobacillaceae</taxon>
        <taxon>Companilactobacillus</taxon>
    </lineage>
</organism>
<keyword evidence="5 9" id="KW-0812">Transmembrane</keyword>
<evidence type="ECO:0000256" key="5">
    <source>
        <dbReference type="ARBA" id="ARBA00022692"/>
    </source>
</evidence>
<feature type="transmembrane region" description="Helical" evidence="9">
    <location>
        <begin position="359"/>
        <end position="377"/>
    </location>
</feature>
<dbReference type="AlphaFoldDB" id="A0A0R1KJN0"/>
<dbReference type="PANTHER" id="PTHR30588:SF0">
    <property type="entry name" value="BRANCHED-CHAIN AMINO ACID PERMEASE BRNQ"/>
    <property type="match status" value="1"/>
</dbReference>
<evidence type="ECO:0000256" key="3">
    <source>
        <dbReference type="ARBA" id="ARBA00022448"/>
    </source>
</evidence>
<keyword evidence="7 9" id="KW-1133">Transmembrane helix</keyword>
<evidence type="ECO:0000256" key="9">
    <source>
        <dbReference type="RuleBase" id="RU362122"/>
    </source>
</evidence>
<proteinExistence type="inferred from homology"/>
<evidence type="ECO:0000256" key="1">
    <source>
        <dbReference type="ARBA" id="ARBA00004651"/>
    </source>
</evidence>
<feature type="transmembrane region" description="Helical" evidence="9">
    <location>
        <begin position="397"/>
        <end position="419"/>
    </location>
</feature>
<keyword evidence="8 9" id="KW-0472">Membrane</keyword>
<dbReference type="NCBIfam" id="TIGR00796">
    <property type="entry name" value="livcs"/>
    <property type="match status" value="1"/>
</dbReference>
<comment type="caution">
    <text evidence="10">The sequence shown here is derived from an EMBL/GenBank/DDBJ whole genome shotgun (WGS) entry which is preliminary data.</text>
</comment>
<feature type="transmembrane region" description="Helical" evidence="9">
    <location>
        <begin position="67"/>
        <end position="88"/>
    </location>
</feature>
<comment type="similarity">
    <text evidence="2 9">Belongs to the branched chain amino acid transporter family.</text>
</comment>
<feature type="transmembrane region" description="Helical" evidence="9">
    <location>
        <begin position="223"/>
        <end position="243"/>
    </location>
</feature>
<keyword evidence="4" id="KW-1003">Cell membrane</keyword>
<feature type="transmembrane region" description="Helical" evidence="9">
    <location>
        <begin position="263"/>
        <end position="285"/>
    </location>
</feature>
<name>A0A0R1KJN0_9LACO</name>
<dbReference type="GO" id="GO:0005886">
    <property type="term" value="C:plasma membrane"/>
    <property type="evidence" value="ECO:0007669"/>
    <property type="project" value="UniProtKB-SubCell"/>
</dbReference>
<dbReference type="PATRIC" id="fig|1423775.4.peg.1652"/>